<dbReference type="EC" id="2.7.7.65" evidence="2"/>
<dbReference type="FunFam" id="3.30.70.270:FF:000001">
    <property type="entry name" value="Diguanylate cyclase domain protein"/>
    <property type="match status" value="1"/>
</dbReference>
<dbReference type="GO" id="GO:1902201">
    <property type="term" value="P:negative regulation of bacterial-type flagellum-dependent cell motility"/>
    <property type="evidence" value="ECO:0007669"/>
    <property type="project" value="TreeGrafter"/>
</dbReference>
<sequence>MPDRLRPAPYPISPGGHFRGMLEVDLNTVLTDPALNSCYPCRYLPGIDSSPFTYRQTFFSFRMTDRHFNLRLLLAALLWCALVGLSFAWNLYQAHVQRQTLAIETARSFFEQILITRSWNARHEGVYARVTPDTQPNPYLKVPNRDLRCSEDLCLTLINPAFMTRQIAGIAQHRNGVQFHITSLKPIRPENEPTPWEAEALRQFEQGLAEKGEIFGERYRYMAPLYTENACLKCHKEQGYEKGDVRGGISVTLPHIARIPFVELTVSHLAIGLGGLLILLVMGHLLEVYHRQLREQANIDALTGVSNRRYFTGHLEQEWRRGRRGQQPLTLILCDIDHFKAYNDTFGHPAGDQCLRQVAQALQGKLGRGGDFCARYGGEEFALVLPNTSGSELQTFAEELRQIVISLNIPHPSNAGGVVTISLGVATDEGSCPGAETLIQHADRALYLAKQKGRNRVEIHPA</sequence>
<gene>
    <name evidence="6" type="ORF">D779_2850</name>
</gene>
<dbReference type="Gene3D" id="3.30.70.270">
    <property type="match status" value="1"/>
</dbReference>
<feature type="transmembrane region" description="Helical" evidence="4">
    <location>
        <begin position="266"/>
        <end position="286"/>
    </location>
</feature>
<dbReference type="STRING" id="1249627.D779_2850"/>
<protein>
    <recommendedName>
        <fullName evidence="2">diguanylate cyclase</fullName>
        <ecNumber evidence="2">2.7.7.65</ecNumber>
    </recommendedName>
</protein>
<evidence type="ECO:0000313" key="7">
    <source>
        <dbReference type="Proteomes" id="UP000019460"/>
    </source>
</evidence>
<organism evidence="6 7">
    <name type="scientific">Imhoffiella purpurea</name>
    <dbReference type="NCBI Taxonomy" id="1249627"/>
    <lineage>
        <taxon>Bacteria</taxon>
        <taxon>Pseudomonadati</taxon>
        <taxon>Pseudomonadota</taxon>
        <taxon>Gammaproteobacteria</taxon>
        <taxon>Chromatiales</taxon>
        <taxon>Chromatiaceae</taxon>
        <taxon>Imhoffiella</taxon>
    </lineage>
</organism>
<dbReference type="SUPFAM" id="SSF55073">
    <property type="entry name" value="Nucleotide cyclase"/>
    <property type="match status" value="1"/>
</dbReference>
<reference evidence="6 7" key="1">
    <citation type="submission" date="2012-11" db="EMBL/GenBank/DDBJ databases">
        <title>Genome assembly of Thiorhodococcus sp. AK35.</title>
        <authorList>
            <person name="Nupur N."/>
            <person name="Khatri I."/>
            <person name="Subramanian S."/>
            <person name="Pinnaka A."/>
        </authorList>
    </citation>
    <scope>NUCLEOTIDE SEQUENCE [LARGE SCALE GENOMIC DNA]</scope>
    <source>
        <strain evidence="6 7">AK35</strain>
    </source>
</reference>
<dbReference type="GO" id="GO:0005886">
    <property type="term" value="C:plasma membrane"/>
    <property type="evidence" value="ECO:0007669"/>
    <property type="project" value="TreeGrafter"/>
</dbReference>
<evidence type="ECO:0000256" key="1">
    <source>
        <dbReference type="ARBA" id="ARBA00001946"/>
    </source>
</evidence>
<dbReference type="NCBIfam" id="TIGR00254">
    <property type="entry name" value="GGDEF"/>
    <property type="match status" value="1"/>
</dbReference>
<dbReference type="EMBL" id="AONC01000045">
    <property type="protein sequence ID" value="EXJ14179.1"/>
    <property type="molecule type" value="Genomic_DNA"/>
</dbReference>
<evidence type="ECO:0000256" key="3">
    <source>
        <dbReference type="ARBA" id="ARBA00034247"/>
    </source>
</evidence>
<dbReference type="SMART" id="SM00267">
    <property type="entry name" value="GGDEF"/>
    <property type="match status" value="1"/>
</dbReference>
<evidence type="ECO:0000256" key="4">
    <source>
        <dbReference type="SAM" id="Phobius"/>
    </source>
</evidence>
<keyword evidence="7" id="KW-1185">Reference proteome</keyword>
<dbReference type="Pfam" id="PF11845">
    <property type="entry name" value="Tll0287-like"/>
    <property type="match status" value="1"/>
</dbReference>
<dbReference type="InterPro" id="IPR000160">
    <property type="entry name" value="GGDEF_dom"/>
</dbReference>
<dbReference type="InterPro" id="IPR050469">
    <property type="entry name" value="Diguanylate_Cyclase"/>
</dbReference>
<dbReference type="GO" id="GO:0052621">
    <property type="term" value="F:diguanylate cyclase activity"/>
    <property type="evidence" value="ECO:0007669"/>
    <property type="project" value="UniProtKB-EC"/>
</dbReference>
<dbReference type="InterPro" id="IPR029787">
    <property type="entry name" value="Nucleotide_cyclase"/>
</dbReference>
<comment type="caution">
    <text evidence="6">The sequence shown here is derived from an EMBL/GenBank/DDBJ whole genome shotgun (WGS) entry which is preliminary data.</text>
</comment>
<proteinExistence type="predicted"/>
<keyword evidence="4" id="KW-0472">Membrane</keyword>
<evidence type="ECO:0000259" key="5">
    <source>
        <dbReference type="PROSITE" id="PS50887"/>
    </source>
</evidence>
<dbReference type="InterPro" id="IPR021796">
    <property type="entry name" value="Tll0287-like_dom"/>
</dbReference>
<feature type="domain" description="GGDEF" evidence="5">
    <location>
        <begin position="327"/>
        <end position="462"/>
    </location>
</feature>
<accession>W9V4A4</accession>
<dbReference type="Proteomes" id="UP000019460">
    <property type="component" value="Unassembled WGS sequence"/>
</dbReference>
<evidence type="ECO:0000313" key="6">
    <source>
        <dbReference type="EMBL" id="EXJ14179.1"/>
    </source>
</evidence>
<dbReference type="Pfam" id="PF00990">
    <property type="entry name" value="GGDEF"/>
    <property type="match status" value="1"/>
</dbReference>
<comment type="catalytic activity">
    <reaction evidence="3">
        <text>2 GTP = 3',3'-c-di-GMP + 2 diphosphate</text>
        <dbReference type="Rhea" id="RHEA:24898"/>
        <dbReference type="ChEBI" id="CHEBI:33019"/>
        <dbReference type="ChEBI" id="CHEBI:37565"/>
        <dbReference type="ChEBI" id="CHEBI:58805"/>
        <dbReference type="EC" id="2.7.7.65"/>
    </reaction>
</comment>
<name>W9V4A4_9GAMM</name>
<dbReference type="PANTHER" id="PTHR45138">
    <property type="entry name" value="REGULATORY COMPONENTS OF SENSORY TRANSDUCTION SYSTEM"/>
    <property type="match status" value="1"/>
</dbReference>
<dbReference type="PANTHER" id="PTHR45138:SF9">
    <property type="entry name" value="DIGUANYLATE CYCLASE DGCM-RELATED"/>
    <property type="match status" value="1"/>
</dbReference>
<keyword evidence="4" id="KW-0812">Transmembrane</keyword>
<dbReference type="eggNOG" id="COG3706">
    <property type="taxonomic scope" value="Bacteria"/>
</dbReference>
<feature type="transmembrane region" description="Helical" evidence="4">
    <location>
        <begin position="72"/>
        <end position="92"/>
    </location>
</feature>
<evidence type="ECO:0000256" key="2">
    <source>
        <dbReference type="ARBA" id="ARBA00012528"/>
    </source>
</evidence>
<dbReference type="CDD" id="cd01949">
    <property type="entry name" value="GGDEF"/>
    <property type="match status" value="1"/>
</dbReference>
<dbReference type="PROSITE" id="PS50887">
    <property type="entry name" value="GGDEF"/>
    <property type="match status" value="1"/>
</dbReference>
<comment type="cofactor">
    <cofactor evidence="1">
        <name>Mg(2+)</name>
        <dbReference type="ChEBI" id="CHEBI:18420"/>
    </cofactor>
</comment>
<dbReference type="InterPro" id="IPR043128">
    <property type="entry name" value="Rev_trsase/Diguanyl_cyclase"/>
</dbReference>
<dbReference type="GO" id="GO:0043709">
    <property type="term" value="P:cell adhesion involved in single-species biofilm formation"/>
    <property type="evidence" value="ECO:0007669"/>
    <property type="project" value="TreeGrafter"/>
</dbReference>
<keyword evidence="4" id="KW-1133">Transmembrane helix</keyword>
<dbReference type="AlphaFoldDB" id="W9V4A4"/>